<protein>
    <recommendedName>
        <fullName evidence="1">HEAT repeat-containing protein 6</fullName>
    </recommendedName>
</protein>
<dbReference type="PANTHER" id="PTHR13366:SF0">
    <property type="entry name" value="HEAT REPEAT-CONTAINING PROTEIN 6"/>
    <property type="match status" value="1"/>
</dbReference>
<dbReference type="InterPro" id="IPR052107">
    <property type="entry name" value="HEAT6"/>
</dbReference>
<dbReference type="AlphaFoldDB" id="A0A0K2UZR3"/>
<dbReference type="InterPro" id="IPR025283">
    <property type="entry name" value="DUF4042"/>
</dbReference>
<evidence type="ECO:0000256" key="1">
    <source>
        <dbReference type="ARBA" id="ARBA00015263"/>
    </source>
</evidence>
<reference evidence="3" key="1">
    <citation type="submission" date="2014-05" db="EMBL/GenBank/DDBJ databases">
        <authorList>
            <person name="Chronopoulou M."/>
        </authorList>
    </citation>
    <scope>NUCLEOTIDE SEQUENCE</scope>
    <source>
        <tissue evidence="3">Whole organism</tissue>
    </source>
</reference>
<evidence type="ECO:0000259" key="2">
    <source>
        <dbReference type="Pfam" id="PF13251"/>
    </source>
</evidence>
<evidence type="ECO:0000313" key="3">
    <source>
        <dbReference type="EMBL" id="CDW43337.1"/>
    </source>
</evidence>
<dbReference type="EMBL" id="HACA01025976">
    <property type="protein sequence ID" value="CDW43337.1"/>
    <property type="molecule type" value="Transcribed_RNA"/>
</dbReference>
<dbReference type="InterPro" id="IPR011989">
    <property type="entry name" value="ARM-like"/>
</dbReference>
<accession>A0A0K2UZR3</accession>
<proteinExistence type="predicted"/>
<dbReference type="OrthoDB" id="66533at2759"/>
<dbReference type="PANTHER" id="PTHR13366">
    <property type="entry name" value="MALARIA ANTIGEN-RELATED"/>
    <property type="match status" value="1"/>
</dbReference>
<sequence>MGDQYLISRQRLIQFQTLQESLSGVDDSSTTFSTVLEVLYKALESAEENFSEAELGGYVEDLKALRSFCDVLDSCYSKIKTIRALSSPVPSESTASAIFISEILPKTVSHLLTICGCDTGLYKIHAPVTEKMNLRLKGLRSILNLIQSIKKSEIFPFWNQLLPSSSHRITSLSLCLESHRRIVLSIYEEFFKKSAPFLKLADERKGKYSSSFIPVSLLLAESLSDLNTMLLFDSTPEEETQDVPLSRAVLKTLQALADNVPYHKLRSGLLTALKEKSIHYVQSSPTFIIQVAGLSVISSILTEHPKHPEVISSFDELYTLFMHLMTSSNENNVRYVAIYNIGALCEVDTEKFLERVEEILPHIESNLNDPDESIVLHILRLVKNVGRLIQSCSPDDKRVLLFWEQFLSKENFQIIEKRDCSIFKAAFCDCLRDMGQSVFHALPNDRRFLSITYLLSYSQPTNKDNQQSVVSSALRGIGTLITYQGPDTDPSFLVDSGEKVLAILSNASSHRSLIFSGTWTLANLANCLAADKGNIYMDFPPHLTIRLIEIATLLAKDLNAKMNVRANCVRSLGSFLQSMNGDNFELDILLDIITNAIHVIVLNASKGKIVKVRWNACYAAGCILKNEILFETRESWRLELIQTLIPIIDECPNFKVRIAAANSLSCVTKRETFKSETTDLYFKALSSLMNAFVTSASILEDPEESKHKADLTDQIVLTLCHLVTLGDASDLHKVNEAALEVNDYLSSAFTSTSARISPEKFSIFLDVKKHIDEINNSTKGNKGPYSYEEDRVFDQIIKTNVRD</sequence>
<dbReference type="SUPFAM" id="SSF48371">
    <property type="entry name" value="ARM repeat"/>
    <property type="match status" value="1"/>
</dbReference>
<dbReference type="InterPro" id="IPR016024">
    <property type="entry name" value="ARM-type_fold"/>
</dbReference>
<dbReference type="Gene3D" id="1.25.10.10">
    <property type="entry name" value="Leucine-rich Repeat Variant"/>
    <property type="match status" value="2"/>
</dbReference>
<dbReference type="Pfam" id="PF13251">
    <property type="entry name" value="DUF4042"/>
    <property type="match status" value="1"/>
</dbReference>
<name>A0A0K2UZR3_LEPSM</name>
<feature type="domain" description="DUF4042" evidence="2">
    <location>
        <begin position="134"/>
        <end position="307"/>
    </location>
</feature>
<organism evidence="3">
    <name type="scientific">Lepeophtheirus salmonis</name>
    <name type="common">Salmon louse</name>
    <name type="synonym">Caligus salmonis</name>
    <dbReference type="NCBI Taxonomy" id="72036"/>
    <lineage>
        <taxon>Eukaryota</taxon>
        <taxon>Metazoa</taxon>
        <taxon>Ecdysozoa</taxon>
        <taxon>Arthropoda</taxon>
        <taxon>Crustacea</taxon>
        <taxon>Multicrustacea</taxon>
        <taxon>Hexanauplia</taxon>
        <taxon>Copepoda</taxon>
        <taxon>Siphonostomatoida</taxon>
        <taxon>Caligidae</taxon>
        <taxon>Lepeophtheirus</taxon>
    </lineage>
</organism>